<dbReference type="AlphaFoldDB" id="A0A1T4S278"/>
<evidence type="ECO:0000313" key="2">
    <source>
        <dbReference type="Proteomes" id="UP000190449"/>
    </source>
</evidence>
<organism evidence="1 2">
    <name type="scientific">Fibrobacter intestinalis</name>
    <dbReference type="NCBI Taxonomy" id="28122"/>
    <lineage>
        <taxon>Bacteria</taxon>
        <taxon>Pseudomonadati</taxon>
        <taxon>Fibrobacterota</taxon>
        <taxon>Fibrobacteria</taxon>
        <taxon>Fibrobacterales</taxon>
        <taxon>Fibrobacteraceae</taxon>
        <taxon>Fibrobacter</taxon>
    </lineage>
</organism>
<dbReference type="STRING" id="28122.SAMN02745108_02942"/>
<accession>A0A1T4S278</accession>
<reference evidence="1 2" key="1">
    <citation type="submission" date="2017-02" db="EMBL/GenBank/DDBJ databases">
        <authorList>
            <person name="Peterson S.W."/>
        </authorList>
    </citation>
    <scope>NUCLEOTIDE SEQUENCE [LARGE SCALE GENOMIC DNA]</scope>
    <source>
        <strain evidence="1 2">ATCC 43854</strain>
    </source>
</reference>
<sequence length="44" mass="5143">SVHQRFRLRKEIGKQFLVVVADLIVAIRRSDNFTLRTEQNSSTL</sequence>
<dbReference type="EMBL" id="FUWU01000101">
    <property type="protein sequence ID" value="SKA22277.1"/>
    <property type="molecule type" value="Genomic_DNA"/>
</dbReference>
<protein>
    <submittedName>
        <fullName evidence="1">Uncharacterized protein</fullName>
    </submittedName>
</protein>
<feature type="non-terminal residue" evidence="1">
    <location>
        <position position="1"/>
    </location>
</feature>
<dbReference type="Proteomes" id="UP000190449">
    <property type="component" value="Unassembled WGS sequence"/>
</dbReference>
<name>A0A1T4S278_9BACT</name>
<gene>
    <name evidence="1" type="ORF">SAMN02745108_02942</name>
</gene>
<proteinExistence type="predicted"/>
<evidence type="ECO:0000313" key="1">
    <source>
        <dbReference type="EMBL" id="SKA22277.1"/>
    </source>
</evidence>